<sequence length="344" mass="34578">MRSLALLSPFALIGLSLISNLPNGVSAQQKTSGAAANMSLCDKYSTALFKSVNATAQSTLLTALVNTVVIGSYSPLGDKLKVPGILANGTFNDQPVSLLKYFDGSLKSTNVRGVAQSVNFLDGGGAEPLKNNKPANDTTSAQYVLMTHLYQYFGAALGCSSQSDKGEFPTYQGTPSMSAAHRFMNLDANEVGYFITQVGMAAVSFGVSTEDATAVGTLLGKMFNVRCAPAIVFPPPASGAKGQQKAASQSICLAASCPLADTSDCKVDSAAKSYPNGTNGVAPQMVMGGSAGGNGNDTAGGGSGDGADGGSESPASGASPAAWIGSLATLAALGLGAFAVATLL</sequence>
<keyword evidence="2" id="KW-1133">Transmembrane helix</keyword>
<feature type="signal peptide" evidence="3">
    <location>
        <begin position="1"/>
        <end position="27"/>
    </location>
</feature>
<feature type="compositionally biased region" description="Gly residues" evidence="1">
    <location>
        <begin position="289"/>
        <end position="309"/>
    </location>
</feature>
<evidence type="ECO:0000256" key="3">
    <source>
        <dbReference type="SAM" id="SignalP"/>
    </source>
</evidence>
<keyword evidence="2" id="KW-0472">Membrane</keyword>
<protein>
    <recommendedName>
        <fullName evidence="6">Heme haloperoxidase family profile domain-containing protein</fullName>
    </recommendedName>
</protein>
<evidence type="ECO:0008006" key="6">
    <source>
        <dbReference type="Google" id="ProtNLM"/>
    </source>
</evidence>
<evidence type="ECO:0000313" key="5">
    <source>
        <dbReference type="Proteomes" id="UP000245942"/>
    </source>
</evidence>
<dbReference type="EMBL" id="KZ819321">
    <property type="protein sequence ID" value="PWN24262.1"/>
    <property type="molecule type" value="Genomic_DNA"/>
</dbReference>
<dbReference type="Proteomes" id="UP000245942">
    <property type="component" value="Unassembled WGS sequence"/>
</dbReference>
<reference evidence="4 5" key="1">
    <citation type="journal article" date="2018" name="Mol. Biol. Evol.">
        <title>Broad Genomic Sampling Reveals a Smut Pathogenic Ancestry of the Fungal Clade Ustilaginomycotina.</title>
        <authorList>
            <person name="Kijpornyongpan T."/>
            <person name="Mondo S.J."/>
            <person name="Barry K."/>
            <person name="Sandor L."/>
            <person name="Lee J."/>
            <person name="Lipzen A."/>
            <person name="Pangilinan J."/>
            <person name="LaButti K."/>
            <person name="Hainaut M."/>
            <person name="Henrissat B."/>
            <person name="Grigoriev I.V."/>
            <person name="Spatafora J.W."/>
            <person name="Aime M.C."/>
        </authorList>
    </citation>
    <scope>NUCLEOTIDE SEQUENCE [LARGE SCALE GENOMIC DNA]</scope>
    <source>
        <strain evidence="4 5">MCA 4718</strain>
    </source>
</reference>
<dbReference type="OrthoDB" id="2110578at2759"/>
<keyword evidence="3" id="KW-0732">Signal</keyword>
<dbReference type="GeneID" id="37016497"/>
<organism evidence="4 5">
    <name type="scientific">Pseudomicrostroma glucosiphilum</name>
    <dbReference type="NCBI Taxonomy" id="1684307"/>
    <lineage>
        <taxon>Eukaryota</taxon>
        <taxon>Fungi</taxon>
        <taxon>Dikarya</taxon>
        <taxon>Basidiomycota</taxon>
        <taxon>Ustilaginomycotina</taxon>
        <taxon>Exobasidiomycetes</taxon>
        <taxon>Microstromatales</taxon>
        <taxon>Microstromatales incertae sedis</taxon>
        <taxon>Pseudomicrostroma</taxon>
    </lineage>
</organism>
<dbReference type="RefSeq" id="XP_025351422.1">
    <property type="nucleotide sequence ID" value="XM_025494763.1"/>
</dbReference>
<dbReference type="AlphaFoldDB" id="A0A316UG72"/>
<keyword evidence="5" id="KW-1185">Reference proteome</keyword>
<gene>
    <name evidence="4" type="ORF">BCV69DRAFT_310091</name>
</gene>
<feature type="transmembrane region" description="Helical" evidence="2">
    <location>
        <begin position="321"/>
        <end position="343"/>
    </location>
</feature>
<evidence type="ECO:0000256" key="1">
    <source>
        <dbReference type="SAM" id="MobiDB-lite"/>
    </source>
</evidence>
<evidence type="ECO:0000313" key="4">
    <source>
        <dbReference type="EMBL" id="PWN24262.1"/>
    </source>
</evidence>
<evidence type="ECO:0000256" key="2">
    <source>
        <dbReference type="SAM" id="Phobius"/>
    </source>
</evidence>
<dbReference type="STRING" id="1684307.A0A316UG72"/>
<proteinExistence type="predicted"/>
<accession>A0A316UG72</accession>
<keyword evidence="2" id="KW-0812">Transmembrane</keyword>
<feature type="region of interest" description="Disordered" evidence="1">
    <location>
        <begin position="283"/>
        <end position="318"/>
    </location>
</feature>
<feature type="chain" id="PRO_5016458598" description="Heme haloperoxidase family profile domain-containing protein" evidence="3">
    <location>
        <begin position="28"/>
        <end position="344"/>
    </location>
</feature>
<name>A0A316UG72_9BASI</name>